<accession>A0A182SST9</accession>
<evidence type="ECO:0000313" key="3">
    <source>
        <dbReference type="Proteomes" id="UP000075901"/>
    </source>
</evidence>
<keyword evidence="3" id="KW-1185">Reference proteome</keyword>
<sequence>MGKGIVGAFAKPISGAAELVALTGQGMLQSVGYNTLPTPKLHSRQSLQRLEPIPHKALWEPQAVGEGSLLFSVQATLATHGEYRLVLVAIYSKAFVLYDVHECQLLEVLDPKTVFFDTDEEADATRLVIRVRPKLPPPPCSDYDQYPISSRTYDFVRDSTMQLPRIVGNLTLQQSSYGKSGPGNRLNASTNNARPLEQTEDVVGGMDDSVIEPTIIDQQSVVLDVERSSSASGPAEDGLDRSGLLLNDETGSNTAMDRMLDDDCDETEQDDAGSNDDSERKIVIFLDENLVQYLITYVNLLKRTVDSEFGRGKPEDGVAFLPFEC</sequence>
<dbReference type="AlphaFoldDB" id="A0A182SST9"/>
<dbReference type="VEuPathDB" id="VectorBase:AMAM012707"/>
<name>A0A182SST9_9DIPT</name>
<dbReference type="EnsemblMetazoa" id="AMAM012707-RA">
    <property type="protein sequence ID" value="AMAM012707-PA"/>
    <property type="gene ID" value="AMAM012707"/>
</dbReference>
<dbReference type="Proteomes" id="UP000075901">
    <property type="component" value="Unassembled WGS sequence"/>
</dbReference>
<proteinExistence type="predicted"/>
<reference evidence="2" key="2">
    <citation type="submission" date="2020-05" db="UniProtKB">
        <authorList>
            <consortium name="EnsemblMetazoa"/>
        </authorList>
    </citation>
    <scope>IDENTIFICATION</scope>
    <source>
        <strain evidence="2">maculatus3</strain>
    </source>
</reference>
<dbReference type="PANTHER" id="PTHR12517:SF0">
    <property type="entry name" value="INTERMEMBRANE LIPID TRANSFER PROTEIN VPS13B"/>
    <property type="match status" value="1"/>
</dbReference>
<feature type="region of interest" description="Disordered" evidence="1">
    <location>
        <begin position="225"/>
        <end position="259"/>
    </location>
</feature>
<protein>
    <submittedName>
        <fullName evidence="2">Uncharacterized protein</fullName>
    </submittedName>
</protein>
<evidence type="ECO:0000256" key="1">
    <source>
        <dbReference type="SAM" id="MobiDB-lite"/>
    </source>
</evidence>
<evidence type="ECO:0000313" key="2">
    <source>
        <dbReference type="EnsemblMetazoa" id="AMAM012707-PA"/>
    </source>
</evidence>
<dbReference type="PANTHER" id="PTHR12517">
    <property type="entry name" value="VACUOLAR PROTEIN SORTING-ASSOCIATED PROTEIN 13B"/>
    <property type="match status" value="1"/>
</dbReference>
<dbReference type="InterPro" id="IPR039782">
    <property type="entry name" value="VPS13B"/>
</dbReference>
<organism evidence="2 3">
    <name type="scientific">Anopheles maculatus</name>
    <dbReference type="NCBI Taxonomy" id="74869"/>
    <lineage>
        <taxon>Eukaryota</taxon>
        <taxon>Metazoa</taxon>
        <taxon>Ecdysozoa</taxon>
        <taxon>Arthropoda</taxon>
        <taxon>Hexapoda</taxon>
        <taxon>Insecta</taxon>
        <taxon>Pterygota</taxon>
        <taxon>Neoptera</taxon>
        <taxon>Endopterygota</taxon>
        <taxon>Diptera</taxon>
        <taxon>Nematocera</taxon>
        <taxon>Culicoidea</taxon>
        <taxon>Culicidae</taxon>
        <taxon>Anophelinae</taxon>
        <taxon>Anopheles</taxon>
        <taxon>Anopheles maculatus group</taxon>
    </lineage>
</organism>
<reference evidence="3" key="1">
    <citation type="submission" date="2013-09" db="EMBL/GenBank/DDBJ databases">
        <title>The Genome Sequence of Anopheles maculatus species B.</title>
        <authorList>
            <consortium name="The Broad Institute Genomics Platform"/>
            <person name="Neafsey D.E."/>
            <person name="Besansky N."/>
            <person name="Howell P."/>
            <person name="Walton C."/>
            <person name="Young S.K."/>
            <person name="Zeng Q."/>
            <person name="Gargeya S."/>
            <person name="Fitzgerald M."/>
            <person name="Haas B."/>
            <person name="Abouelleil A."/>
            <person name="Allen A.W."/>
            <person name="Alvarado L."/>
            <person name="Arachchi H.M."/>
            <person name="Berlin A.M."/>
            <person name="Chapman S.B."/>
            <person name="Gainer-Dewar J."/>
            <person name="Goldberg J."/>
            <person name="Griggs A."/>
            <person name="Gujja S."/>
            <person name="Hansen M."/>
            <person name="Howarth C."/>
            <person name="Imamovic A."/>
            <person name="Ireland A."/>
            <person name="Larimer J."/>
            <person name="McCowan C."/>
            <person name="Murphy C."/>
            <person name="Pearson M."/>
            <person name="Poon T.W."/>
            <person name="Priest M."/>
            <person name="Roberts A."/>
            <person name="Saif S."/>
            <person name="Shea T."/>
            <person name="Sisk P."/>
            <person name="Sykes S."/>
            <person name="Wortman J."/>
            <person name="Nusbaum C."/>
            <person name="Birren B."/>
        </authorList>
    </citation>
    <scope>NUCLEOTIDE SEQUENCE [LARGE SCALE GENOMIC DNA]</scope>
    <source>
        <strain evidence="3">maculatus3</strain>
    </source>
</reference>
<feature type="region of interest" description="Disordered" evidence="1">
    <location>
        <begin position="174"/>
        <end position="193"/>
    </location>
</feature>